<keyword evidence="2" id="KW-1185">Reference proteome</keyword>
<evidence type="ECO:0000313" key="1">
    <source>
        <dbReference type="EMBL" id="GCD62751.1"/>
    </source>
</evidence>
<accession>A0A401X4E9</accession>
<reference evidence="1 2" key="1">
    <citation type="submission" date="2016-06" db="EMBL/GenBank/DDBJ databases">
        <title>Acetobacter pasteurianus NBRC 3278 whole genome sequencing project.</title>
        <authorList>
            <person name="Matsutani M."/>
            <person name="Shiwa Y."/>
            <person name="Okamoto-Kainuma A."/>
            <person name="Ishikawa M."/>
            <person name="Koizumi Y."/>
            <person name="Yoshikawa H."/>
            <person name="Yakushi T."/>
            <person name="Matsushita K."/>
        </authorList>
    </citation>
    <scope>NUCLEOTIDE SEQUENCE [LARGE SCALE GENOMIC DNA]</scope>
    <source>
        <strain evidence="1 2">NBRC 3278</strain>
    </source>
</reference>
<dbReference type="AntiFam" id="ANF00015">
    <property type="entry name" value="tRNA translation"/>
</dbReference>
<comment type="caution">
    <text evidence="1">The sequence shown here is derived from an EMBL/GenBank/DDBJ whole genome shotgun (WGS) entry which is preliminary data.</text>
</comment>
<organism evidence="1 2">
    <name type="scientific">Acetobacter pasteurianus NBRC 3278</name>
    <dbReference type="NCBI Taxonomy" id="1226660"/>
    <lineage>
        <taxon>Bacteria</taxon>
        <taxon>Pseudomonadati</taxon>
        <taxon>Pseudomonadota</taxon>
        <taxon>Alphaproteobacteria</taxon>
        <taxon>Acetobacterales</taxon>
        <taxon>Acetobacteraceae</taxon>
        <taxon>Acetobacter</taxon>
    </lineage>
</organism>
<dbReference type="Proteomes" id="UP000287385">
    <property type="component" value="Unassembled WGS sequence"/>
</dbReference>
<dbReference type="AlphaFoldDB" id="A0A401X4E9"/>
<evidence type="ECO:0000313" key="2">
    <source>
        <dbReference type="Proteomes" id="UP000287385"/>
    </source>
</evidence>
<dbReference type="EMBL" id="BDEV01000073">
    <property type="protein sequence ID" value="GCD62751.1"/>
    <property type="molecule type" value="Genomic_DNA"/>
</dbReference>
<protein>
    <submittedName>
        <fullName evidence="1">Uncharacterized protein</fullName>
    </submittedName>
</protein>
<gene>
    <name evidence="1" type="ORF">NBRC3278_1844</name>
</gene>
<proteinExistence type="predicted"/>
<name>A0A401X4E9_ACEPA</name>
<sequence length="68" mass="7875">MAELVDAQVSGTCGRKVVEVRVFFWAPNIIYSLYDIFFSLNGKYKELSVQFSLRAVYDTSLFFSLTRH</sequence>